<evidence type="ECO:0000313" key="10">
    <source>
        <dbReference type="Proteomes" id="UP000614424"/>
    </source>
</evidence>
<keyword evidence="3" id="KW-0732">Signal</keyword>
<keyword evidence="6" id="KW-0175">Coiled coil</keyword>
<dbReference type="Pfam" id="PF08239">
    <property type="entry name" value="SH3_3"/>
    <property type="match status" value="1"/>
</dbReference>
<comment type="subcellular location">
    <subcellularLocation>
        <location evidence="1">Membrane</location>
        <topology evidence="1">Single-pass membrane protein</topology>
    </subcellularLocation>
</comment>
<evidence type="ECO:0000256" key="4">
    <source>
        <dbReference type="ARBA" id="ARBA00022989"/>
    </source>
</evidence>
<feature type="transmembrane region" description="Helical" evidence="7">
    <location>
        <begin position="286"/>
        <end position="304"/>
    </location>
</feature>
<evidence type="ECO:0000256" key="6">
    <source>
        <dbReference type="SAM" id="Coils"/>
    </source>
</evidence>
<feature type="domain" description="SH3b" evidence="8">
    <location>
        <begin position="31"/>
        <end position="95"/>
    </location>
</feature>
<gene>
    <name evidence="9" type="ORF">H8E41_08525</name>
</gene>
<dbReference type="Proteomes" id="UP000614424">
    <property type="component" value="Unassembled WGS sequence"/>
</dbReference>
<keyword evidence="2 7" id="KW-0812">Transmembrane</keyword>
<dbReference type="GO" id="GO:0016020">
    <property type="term" value="C:membrane"/>
    <property type="evidence" value="ECO:0007669"/>
    <property type="project" value="UniProtKB-SubCell"/>
</dbReference>
<proteinExistence type="predicted"/>
<dbReference type="InterPro" id="IPR016476">
    <property type="entry name" value="SH3_dom_pro"/>
</dbReference>
<evidence type="ECO:0000259" key="8">
    <source>
        <dbReference type="PROSITE" id="PS51781"/>
    </source>
</evidence>
<comment type="caution">
    <text evidence="9">The sequence shown here is derived from an EMBL/GenBank/DDBJ whole genome shotgun (WGS) entry which is preliminary data.</text>
</comment>
<reference evidence="9 10" key="1">
    <citation type="submission" date="2020-08" db="EMBL/GenBank/DDBJ databases">
        <title>Bridging the membrane lipid divide: bacteria of the FCB group superphylum have the potential to synthesize archaeal ether lipids.</title>
        <authorList>
            <person name="Villanueva L."/>
            <person name="Von Meijenfeldt F.A.B."/>
            <person name="Westbye A.B."/>
            <person name="Yadav S."/>
            <person name="Hopmans E.C."/>
            <person name="Dutilh B.E."/>
            <person name="Sinninghe Damste J.S."/>
        </authorList>
    </citation>
    <scope>NUCLEOTIDE SEQUENCE [LARGE SCALE GENOMIC DNA]</scope>
    <source>
        <strain evidence="9">NIOZ-UU47</strain>
    </source>
</reference>
<protein>
    <submittedName>
        <fullName evidence="9">TIGR04211 family SH3 domain-containing protein</fullName>
    </submittedName>
</protein>
<keyword evidence="5 7" id="KW-0472">Membrane</keyword>
<evidence type="ECO:0000313" key="9">
    <source>
        <dbReference type="EMBL" id="MBC8317939.1"/>
    </source>
</evidence>
<evidence type="ECO:0000256" key="7">
    <source>
        <dbReference type="SAM" id="Phobius"/>
    </source>
</evidence>
<dbReference type="InterPro" id="IPR003646">
    <property type="entry name" value="SH3-like_bac-type"/>
</dbReference>
<dbReference type="NCBIfam" id="TIGR04211">
    <property type="entry name" value="SH3_and_anchor"/>
    <property type="match status" value="1"/>
</dbReference>
<evidence type="ECO:0000256" key="3">
    <source>
        <dbReference type="ARBA" id="ARBA00022729"/>
    </source>
</evidence>
<accession>A0A8J6NDF7</accession>
<evidence type="ECO:0000256" key="5">
    <source>
        <dbReference type="ARBA" id="ARBA00023136"/>
    </source>
</evidence>
<dbReference type="PROSITE" id="PS51781">
    <property type="entry name" value="SH3B"/>
    <property type="match status" value="1"/>
</dbReference>
<dbReference type="SMART" id="SM00287">
    <property type="entry name" value="SH3b"/>
    <property type="match status" value="1"/>
</dbReference>
<feature type="coiled-coil region" evidence="6">
    <location>
        <begin position="101"/>
        <end position="156"/>
    </location>
</feature>
<dbReference type="AlphaFoldDB" id="A0A8J6NDF7"/>
<name>A0A8J6NDF7_9BACT</name>
<dbReference type="Gene3D" id="2.30.30.40">
    <property type="entry name" value="SH3 Domains"/>
    <property type="match status" value="1"/>
</dbReference>
<evidence type="ECO:0000256" key="1">
    <source>
        <dbReference type="ARBA" id="ARBA00004167"/>
    </source>
</evidence>
<dbReference type="EMBL" id="JACNJZ010000116">
    <property type="protein sequence ID" value="MBC8317939.1"/>
    <property type="molecule type" value="Genomic_DNA"/>
</dbReference>
<organism evidence="9 10">
    <name type="scientific">Candidatus Desulfobia pelagia</name>
    <dbReference type="NCBI Taxonomy" id="2841692"/>
    <lineage>
        <taxon>Bacteria</taxon>
        <taxon>Pseudomonadati</taxon>
        <taxon>Thermodesulfobacteriota</taxon>
        <taxon>Desulfobulbia</taxon>
        <taxon>Desulfobulbales</taxon>
        <taxon>Desulfobulbaceae</taxon>
        <taxon>Candidatus Desulfobia</taxon>
    </lineage>
</organism>
<sequence>MAVNLLSRVRIVIFSLFLLIAGFGLSSIAGAETRYIHDVLIVDVRDNMGKQYKVLTTVRTGDALEVLEDTKHFVKVKTSKGVVGYISRQYVVSDLPKKTIINSLKSEMKSLNKKLVNLQADKDGSSEKLLAIRTQNESYKQELSSTAAERDNVIKELERCAVTNHEISDKLASLEPVAAERDNLEAELKKLQPRISLLQDRYDQALENNKEAAELIGERDTLHDKLINVQADLEFLKEKHQQFINDSEDLVSLIDERDSLFAQAKQNDQVVKELRERNDELEGTHMVYWFLAGAGVLLIGMLIGKASIRKKRGGLSGMFIVF</sequence>
<keyword evidence="4 7" id="KW-1133">Transmembrane helix</keyword>
<feature type="coiled-coil region" evidence="6">
    <location>
        <begin position="181"/>
        <end position="284"/>
    </location>
</feature>
<evidence type="ECO:0000256" key="2">
    <source>
        <dbReference type="ARBA" id="ARBA00022692"/>
    </source>
</evidence>